<reference evidence="1 2" key="1">
    <citation type="journal article" date="2018" name="Mycol. Prog.">
        <title>Coniella lustricola, a new species from submerged detritus.</title>
        <authorList>
            <person name="Raudabaugh D.B."/>
            <person name="Iturriaga T."/>
            <person name="Carver A."/>
            <person name="Mondo S."/>
            <person name="Pangilinan J."/>
            <person name="Lipzen A."/>
            <person name="He G."/>
            <person name="Amirebrahimi M."/>
            <person name="Grigoriev I.V."/>
            <person name="Miller A.N."/>
        </authorList>
    </citation>
    <scope>NUCLEOTIDE SEQUENCE [LARGE SCALE GENOMIC DNA]</scope>
    <source>
        <strain evidence="1 2">B22-T-1</strain>
    </source>
</reference>
<organism evidence="1 2">
    <name type="scientific">Coniella lustricola</name>
    <dbReference type="NCBI Taxonomy" id="2025994"/>
    <lineage>
        <taxon>Eukaryota</taxon>
        <taxon>Fungi</taxon>
        <taxon>Dikarya</taxon>
        <taxon>Ascomycota</taxon>
        <taxon>Pezizomycotina</taxon>
        <taxon>Sordariomycetes</taxon>
        <taxon>Sordariomycetidae</taxon>
        <taxon>Diaporthales</taxon>
        <taxon>Schizoparmaceae</taxon>
        <taxon>Coniella</taxon>
    </lineage>
</organism>
<dbReference type="InParanoid" id="A0A2T3AFM2"/>
<evidence type="ECO:0000313" key="1">
    <source>
        <dbReference type="EMBL" id="PSR94598.1"/>
    </source>
</evidence>
<proteinExistence type="predicted"/>
<protein>
    <submittedName>
        <fullName evidence="1">Uncharacterized protein</fullName>
    </submittedName>
</protein>
<dbReference type="AlphaFoldDB" id="A0A2T3AFM2"/>
<keyword evidence="2" id="KW-1185">Reference proteome</keyword>
<dbReference type="Proteomes" id="UP000241462">
    <property type="component" value="Unassembled WGS sequence"/>
</dbReference>
<name>A0A2T3AFM2_9PEZI</name>
<evidence type="ECO:0000313" key="2">
    <source>
        <dbReference type="Proteomes" id="UP000241462"/>
    </source>
</evidence>
<gene>
    <name evidence="1" type="ORF">BD289DRAFT_427049</name>
</gene>
<dbReference type="EMBL" id="KZ678396">
    <property type="protein sequence ID" value="PSR94598.1"/>
    <property type="molecule type" value="Genomic_DNA"/>
</dbReference>
<sequence length="90" mass="10788">MQYYLGTYFYSPLEGRTPRIFKLLKKMFLSSLLGRRCLCLSVCFSMLPELSAAHMYILLIYLQRHKHNLICLWCKEATFYFWVMMAECIV</sequence>
<accession>A0A2T3AFM2</accession>